<evidence type="ECO:0000313" key="3">
    <source>
        <dbReference type="EMBL" id="KAK9297303.1"/>
    </source>
</evidence>
<gene>
    <name evidence="3" type="ORF">QLX08_009014</name>
</gene>
<feature type="region of interest" description="Disordered" evidence="2">
    <location>
        <begin position="311"/>
        <end position="348"/>
    </location>
</feature>
<feature type="compositionally biased region" description="Basic and acidic residues" evidence="2">
    <location>
        <begin position="337"/>
        <end position="348"/>
    </location>
</feature>
<dbReference type="PANTHER" id="PTHR44927">
    <property type="entry name" value="FK506-BINDING PROTEIN 15"/>
    <property type="match status" value="1"/>
</dbReference>
<evidence type="ECO:0008006" key="5">
    <source>
        <dbReference type="Google" id="ProtNLM"/>
    </source>
</evidence>
<accession>A0AAW0ZIJ9</accession>
<organism evidence="3 4">
    <name type="scientific">Tetragonisca angustula</name>
    <dbReference type="NCBI Taxonomy" id="166442"/>
    <lineage>
        <taxon>Eukaryota</taxon>
        <taxon>Metazoa</taxon>
        <taxon>Ecdysozoa</taxon>
        <taxon>Arthropoda</taxon>
        <taxon>Hexapoda</taxon>
        <taxon>Insecta</taxon>
        <taxon>Pterygota</taxon>
        <taxon>Neoptera</taxon>
        <taxon>Endopterygota</taxon>
        <taxon>Hymenoptera</taxon>
        <taxon>Apocrita</taxon>
        <taxon>Aculeata</taxon>
        <taxon>Apoidea</taxon>
        <taxon>Anthophila</taxon>
        <taxon>Apidae</taxon>
        <taxon>Tetragonisca</taxon>
    </lineage>
</organism>
<proteinExistence type="predicted"/>
<comment type="caution">
    <text evidence="3">The sequence shown here is derived from an EMBL/GenBank/DDBJ whole genome shotgun (WGS) entry which is preliminary data.</text>
</comment>
<name>A0AAW0ZIJ9_9HYME</name>
<protein>
    <recommendedName>
        <fullName evidence="5">Peptidylprolyl isomerase</fullName>
    </recommendedName>
</protein>
<sequence length="726" mass="82185">MNIGNKIPNLDKILREDDESDLMPAAGANLAAIFGSEAKRSSLSYSPTKQISKNLNTSHTLTQTISNKTEVIIAKAVYAFKFENGSYTSITVEGKKIGVALTRNLATKVYQFILYISKEKYVSVATVTHDFSYIIQPNNYSHYYDSNKRNWSILFENNDVCVEFAREVALARYFSKNGKIENVLYQDLSPVDSNKDVTVKEGDSISIRYLIVTDITQPLKDIPAYQTMAVEISVDDNWERALLESSKGLKRILFVPPNKQISLGPGFPKERDILLEIEIINIQTSEEAHLHKISSDKASIISRMARMGQSILPKLPSSTTDSEDTEDDMPQKSSHQKKTESFQEELQKEHFPTEFRDEMSQNSHQVLKLQSDESATNIACKSFVKSSVFTPQWSPSQVQPNFVTMGGQIYTDIRSLQPQTTTSTLPTIIDPGLNMLLSETRITNAELRMGMSKIADNVQKMLDKFHVLELQNATKNRITLDNTLKMLSMNATGEKDSQSQNISNIGTDNFTQLIEMKERISMLEKELNQSKEQIKNLETQKESLIETNENLHKTIKELEISLKDTNAAFSNAKKDLEEATKLNSKYKEKTVALENKMVKLSEGCAEQLTNSKEINENDNKKKEIKCIMNKLYHALLDKFIDEYSVNYVRTIIADTIKNVTLQVLYNSDETNDAELKSNSIEAEVSKIDNIESKVSGFIQVSSILQNEPPPIPPLDTEDDKDWLQFF</sequence>
<dbReference type="Proteomes" id="UP001432146">
    <property type="component" value="Unassembled WGS sequence"/>
</dbReference>
<dbReference type="AlphaFoldDB" id="A0AAW0ZIJ9"/>
<evidence type="ECO:0000256" key="1">
    <source>
        <dbReference type="SAM" id="Coils"/>
    </source>
</evidence>
<dbReference type="EMBL" id="JAWNGG020000193">
    <property type="protein sequence ID" value="KAK9297303.1"/>
    <property type="molecule type" value="Genomic_DNA"/>
</dbReference>
<feature type="coiled-coil region" evidence="1">
    <location>
        <begin position="513"/>
        <end position="596"/>
    </location>
</feature>
<keyword evidence="4" id="KW-1185">Reference proteome</keyword>
<evidence type="ECO:0000256" key="2">
    <source>
        <dbReference type="SAM" id="MobiDB-lite"/>
    </source>
</evidence>
<keyword evidence="1" id="KW-0175">Coiled coil</keyword>
<dbReference type="PANTHER" id="PTHR44927:SF1">
    <property type="entry name" value="FK506-BINDING PROTEIN 15"/>
    <property type="match status" value="1"/>
</dbReference>
<evidence type="ECO:0000313" key="4">
    <source>
        <dbReference type="Proteomes" id="UP001432146"/>
    </source>
</evidence>
<reference evidence="3 4" key="1">
    <citation type="submission" date="2024-05" db="EMBL/GenBank/DDBJ databases">
        <title>The nuclear and mitochondrial genome assemblies of Tetragonisca angustula (Apidae: Meliponini), a tiny yet remarkable pollinator in the Neotropics.</title>
        <authorList>
            <person name="Ferrari R."/>
            <person name="Ricardo P.C."/>
            <person name="Dias F.C."/>
            <person name="Araujo N.S."/>
            <person name="Soares D.O."/>
            <person name="Zhou Q.-S."/>
            <person name="Zhu C.-D."/>
            <person name="Coutinho L."/>
            <person name="Airas M.C."/>
            <person name="Batista T.M."/>
        </authorList>
    </citation>
    <scope>NUCLEOTIDE SEQUENCE [LARGE SCALE GENOMIC DNA]</scope>
    <source>
        <strain evidence="3">ASF017062</strain>
        <tissue evidence="3">Abdomen</tissue>
    </source>
</reference>